<dbReference type="GO" id="GO:0046713">
    <property type="term" value="P:borate transport"/>
    <property type="evidence" value="ECO:0007669"/>
    <property type="project" value="TreeGrafter"/>
</dbReference>
<feature type="transmembrane region" description="Helical" evidence="5">
    <location>
        <begin position="48"/>
        <end position="68"/>
    </location>
</feature>
<accession>A0A8H7A4D9</accession>
<comment type="caution">
    <text evidence="7">The sequence shown here is derived from an EMBL/GenBank/DDBJ whole genome shotgun (WGS) entry which is preliminary data.</text>
</comment>
<evidence type="ECO:0000313" key="8">
    <source>
        <dbReference type="Proteomes" id="UP000606974"/>
    </source>
</evidence>
<dbReference type="GO" id="GO:0006820">
    <property type="term" value="P:monoatomic anion transport"/>
    <property type="evidence" value="ECO:0007669"/>
    <property type="project" value="InterPro"/>
</dbReference>
<gene>
    <name evidence="7" type="ORF">GJ744_005989</name>
</gene>
<evidence type="ECO:0000256" key="5">
    <source>
        <dbReference type="SAM" id="Phobius"/>
    </source>
</evidence>
<dbReference type="PANTHER" id="PTHR11453:SF38">
    <property type="entry name" value="ANION TRANSPORTER (EUROFUNG)"/>
    <property type="match status" value="1"/>
</dbReference>
<feature type="domain" description="Bicarbonate transporter-like transmembrane" evidence="6">
    <location>
        <begin position="15"/>
        <end position="100"/>
    </location>
</feature>
<reference evidence="7" key="1">
    <citation type="submission" date="2020-02" db="EMBL/GenBank/DDBJ databases">
        <authorList>
            <person name="Palmer J.M."/>
        </authorList>
    </citation>
    <scope>NUCLEOTIDE SEQUENCE</scope>
    <source>
        <strain evidence="7">EPUS1.4</strain>
        <tissue evidence="7">Thallus</tissue>
    </source>
</reference>
<proteinExistence type="predicted"/>
<dbReference type="InterPro" id="IPR003020">
    <property type="entry name" value="HCO3_transpt_euk"/>
</dbReference>
<keyword evidence="4 5" id="KW-0472">Membrane</keyword>
<evidence type="ECO:0000256" key="4">
    <source>
        <dbReference type="ARBA" id="ARBA00023136"/>
    </source>
</evidence>
<keyword evidence="3 5" id="KW-1133">Transmembrane helix</keyword>
<feature type="domain" description="Bicarbonate transporter-like transmembrane" evidence="6">
    <location>
        <begin position="152"/>
        <end position="268"/>
    </location>
</feature>
<protein>
    <recommendedName>
        <fullName evidence="6">Bicarbonate transporter-like transmembrane domain-containing protein</fullName>
    </recommendedName>
</protein>
<organism evidence="7 8">
    <name type="scientific">Endocarpon pusillum</name>
    <dbReference type="NCBI Taxonomy" id="364733"/>
    <lineage>
        <taxon>Eukaryota</taxon>
        <taxon>Fungi</taxon>
        <taxon>Dikarya</taxon>
        <taxon>Ascomycota</taxon>
        <taxon>Pezizomycotina</taxon>
        <taxon>Eurotiomycetes</taxon>
        <taxon>Chaetothyriomycetidae</taxon>
        <taxon>Verrucariales</taxon>
        <taxon>Verrucariaceae</taxon>
        <taxon>Endocarpon</taxon>
    </lineage>
</organism>
<dbReference type="GO" id="GO:0005452">
    <property type="term" value="F:solute:inorganic anion antiporter activity"/>
    <property type="evidence" value="ECO:0007669"/>
    <property type="project" value="InterPro"/>
</dbReference>
<dbReference type="AlphaFoldDB" id="A0A8H7A4D9"/>
<comment type="subcellular location">
    <subcellularLocation>
        <location evidence="1">Membrane</location>
        <topology evidence="1">Multi-pass membrane protein</topology>
    </subcellularLocation>
</comment>
<dbReference type="OrthoDB" id="1735926at2759"/>
<dbReference type="Pfam" id="PF00955">
    <property type="entry name" value="HCO3_cotransp"/>
    <property type="match status" value="2"/>
</dbReference>
<dbReference type="GO" id="GO:0050801">
    <property type="term" value="P:monoatomic ion homeostasis"/>
    <property type="evidence" value="ECO:0007669"/>
    <property type="project" value="TreeGrafter"/>
</dbReference>
<feature type="transmembrane region" description="Helical" evidence="5">
    <location>
        <begin position="225"/>
        <end position="244"/>
    </location>
</feature>
<dbReference type="InterPro" id="IPR011531">
    <property type="entry name" value="HCO3_transpt-like_TM_dom"/>
</dbReference>
<name>A0A8H7A4D9_9EURO</name>
<evidence type="ECO:0000313" key="7">
    <source>
        <dbReference type="EMBL" id="KAF7502368.1"/>
    </source>
</evidence>
<keyword evidence="2 5" id="KW-0812">Transmembrane</keyword>
<evidence type="ECO:0000256" key="1">
    <source>
        <dbReference type="ARBA" id="ARBA00004141"/>
    </source>
</evidence>
<dbReference type="Proteomes" id="UP000606974">
    <property type="component" value="Unassembled WGS sequence"/>
</dbReference>
<sequence length="301" mass="34769">MKAYYPPRLLPWCLSILGAQPLTIVGITGLISLFNYTIYDIIKIYDVALYQPFMVWVGIWAAIFHWIFAVFNTSNYMRYVTDFPSQSFGMYVGIIYISVSLCLDDTGKVASQNRNFIYSQECRGAGRQVRECQLGTRLSQLRHCDPVLRNHLFIRSYWTKHSFQTFGFEVSVQIMLLRFATVFWVSFTHIPGPLRRTNVSFLSTSRAFYPTISRNWVVEFWTLPVGWVFVAFPVGFLVMLLFYYDHNVSSITAQAKQFPLRKPGGFHWTSSSWESPHSSAVSSSSHFQMVLSHRHLSTPTL</sequence>
<dbReference type="PANTHER" id="PTHR11453">
    <property type="entry name" value="ANION EXCHANGE PROTEIN"/>
    <property type="match status" value="1"/>
</dbReference>
<evidence type="ECO:0000259" key="6">
    <source>
        <dbReference type="Pfam" id="PF00955"/>
    </source>
</evidence>
<keyword evidence="8" id="KW-1185">Reference proteome</keyword>
<feature type="transmembrane region" description="Helical" evidence="5">
    <location>
        <begin position="166"/>
        <end position="187"/>
    </location>
</feature>
<dbReference type="EMBL" id="JAACFV010000263">
    <property type="protein sequence ID" value="KAF7502368.1"/>
    <property type="molecule type" value="Genomic_DNA"/>
</dbReference>
<evidence type="ECO:0000256" key="2">
    <source>
        <dbReference type="ARBA" id="ARBA00022692"/>
    </source>
</evidence>
<evidence type="ECO:0000256" key="3">
    <source>
        <dbReference type="ARBA" id="ARBA00022989"/>
    </source>
</evidence>
<feature type="transmembrane region" description="Helical" evidence="5">
    <location>
        <begin position="12"/>
        <end position="36"/>
    </location>
</feature>
<dbReference type="GO" id="GO:0005886">
    <property type="term" value="C:plasma membrane"/>
    <property type="evidence" value="ECO:0007669"/>
    <property type="project" value="TreeGrafter"/>
</dbReference>